<evidence type="ECO:0000256" key="1">
    <source>
        <dbReference type="SAM" id="Phobius"/>
    </source>
</evidence>
<dbReference type="InParanoid" id="F4RPM1"/>
<reference evidence="3" key="1">
    <citation type="journal article" date="2011" name="Proc. Natl. Acad. Sci. U.S.A.">
        <title>Obligate biotrophy features unraveled by the genomic analysis of rust fungi.</title>
        <authorList>
            <person name="Duplessis S."/>
            <person name="Cuomo C.A."/>
            <person name="Lin Y.-C."/>
            <person name="Aerts A."/>
            <person name="Tisserant E."/>
            <person name="Veneault-Fourrey C."/>
            <person name="Joly D.L."/>
            <person name="Hacquard S."/>
            <person name="Amselem J."/>
            <person name="Cantarel B.L."/>
            <person name="Chiu R."/>
            <person name="Coutinho P.M."/>
            <person name="Feau N."/>
            <person name="Field M."/>
            <person name="Frey P."/>
            <person name="Gelhaye E."/>
            <person name="Goldberg J."/>
            <person name="Grabherr M.G."/>
            <person name="Kodira C.D."/>
            <person name="Kohler A."/>
            <person name="Kuees U."/>
            <person name="Lindquist E.A."/>
            <person name="Lucas S.M."/>
            <person name="Mago R."/>
            <person name="Mauceli E."/>
            <person name="Morin E."/>
            <person name="Murat C."/>
            <person name="Pangilinan J.L."/>
            <person name="Park R."/>
            <person name="Pearson M."/>
            <person name="Quesneville H."/>
            <person name="Rouhier N."/>
            <person name="Sakthikumar S."/>
            <person name="Salamov A.A."/>
            <person name="Schmutz J."/>
            <person name="Selles B."/>
            <person name="Shapiro H."/>
            <person name="Tanguay P."/>
            <person name="Tuskan G.A."/>
            <person name="Henrissat B."/>
            <person name="Van de Peer Y."/>
            <person name="Rouze P."/>
            <person name="Ellis J.G."/>
            <person name="Dodds P.N."/>
            <person name="Schein J.E."/>
            <person name="Zhong S."/>
            <person name="Hamelin R.C."/>
            <person name="Grigoriev I.V."/>
            <person name="Szabo L.J."/>
            <person name="Martin F."/>
        </authorList>
    </citation>
    <scope>NUCLEOTIDE SEQUENCE [LARGE SCALE GENOMIC DNA]</scope>
    <source>
        <strain evidence="3">98AG31 / pathotype 3-4-7</strain>
    </source>
</reference>
<dbReference type="Pfam" id="PF09796">
    <property type="entry name" value="QCR10"/>
    <property type="match status" value="1"/>
</dbReference>
<gene>
    <name evidence="2" type="ORF">MELLADRAFT_87829</name>
</gene>
<dbReference type="GO" id="GO:0005739">
    <property type="term" value="C:mitochondrion"/>
    <property type="evidence" value="ECO:0007669"/>
    <property type="project" value="GOC"/>
</dbReference>
<keyword evidence="1" id="KW-0812">Transmembrane</keyword>
<dbReference type="eggNOG" id="ENOG502RIW5">
    <property type="taxonomic scope" value="Eukaryota"/>
</dbReference>
<organism evidence="3">
    <name type="scientific">Melampsora larici-populina (strain 98AG31 / pathotype 3-4-7)</name>
    <name type="common">Poplar leaf rust fungus</name>
    <dbReference type="NCBI Taxonomy" id="747676"/>
    <lineage>
        <taxon>Eukaryota</taxon>
        <taxon>Fungi</taxon>
        <taxon>Dikarya</taxon>
        <taxon>Basidiomycota</taxon>
        <taxon>Pucciniomycotina</taxon>
        <taxon>Pucciniomycetes</taxon>
        <taxon>Pucciniales</taxon>
        <taxon>Melampsoraceae</taxon>
        <taxon>Melampsora</taxon>
    </lineage>
</organism>
<dbReference type="PANTHER" id="PTHR28254:SF1">
    <property type="entry name" value="CYTOCHROME B-C1 COMPLEX SUBUNIT 10, MITOCHONDRIAL"/>
    <property type="match status" value="1"/>
</dbReference>
<dbReference type="OrthoDB" id="2391627at2759"/>
<dbReference type="Proteomes" id="UP000001072">
    <property type="component" value="Unassembled WGS sequence"/>
</dbReference>
<dbReference type="STRING" id="747676.F4RPM1"/>
<dbReference type="GO" id="GO:0006122">
    <property type="term" value="P:mitochondrial electron transport, ubiquinol to cytochrome c"/>
    <property type="evidence" value="ECO:0007669"/>
    <property type="project" value="InterPro"/>
</dbReference>
<keyword evidence="1" id="KW-0472">Membrane</keyword>
<evidence type="ECO:0000313" key="2">
    <source>
        <dbReference type="EMBL" id="EGG05703.1"/>
    </source>
</evidence>
<feature type="transmembrane region" description="Helical" evidence="1">
    <location>
        <begin position="37"/>
        <end position="59"/>
    </location>
</feature>
<dbReference type="PANTHER" id="PTHR28254">
    <property type="entry name" value="CYTOCHROME B-C1 COMPLEX SUBUNIT 10"/>
    <property type="match status" value="1"/>
</dbReference>
<sequence length="88" mass="9697">MNLNSIPNRTIRKPKYSPVIKPRPHLMGITSQTVSKWIPTLGLWGAGVGCAVTLFASAIPRFQNDVLKNIPGVAGYYESKIPECDKPF</sequence>
<dbReference type="InterPro" id="IPR019182">
    <property type="entry name" value="Cytochrome_b-c1_su10_fun"/>
</dbReference>
<dbReference type="KEGG" id="mlr:MELLADRAFT_87829"/>
<name>F4RPM1_MELLP</name>
<accession>F4RPM1</accession>
<dbReference type="HOGENOM" id="CLU_152072_2_0_1"/>
<protein>
    <submittedName>
        <fullName evidence="2">Uncharacterized protein</fullName>
    </submittedName>
</protein>
<keyword evidence="3" id="KW-1185">Reference proteome</keyword>
<dbReference type="AlphaFoldDB" id="F4RPM1"/>
<evidence type="ECO:0000313" key="3">
    <source>
        <dbReference type="Proteomes" id="UP000001072"/>
    </source>
</evidence>
<dbReference type="RefSeq" id="XP_007411192.1">
    <property type="nucleotide sequence ID" value="XM_007411130.1"/>
</dbReference>
<keyword evidence="1" id="KW-1133">Transmembrane helix</keyword>
<dbReference type="VEuPathDB" id="FungiDB:MELLADRAFT_87829"/>
<dbReference type="GeneID" id="18934653"/>
<proteinExistence type="predicted"/>
<dbReference type="EMBL" id="GL883112">
    <property type="protein sequence ID" value="EGG05703.1"/>
    <property type="molecule type" value="Genomic_DNA"/>
</dbReference>